<protein>
    <submittedName>
        <fullName evidence="2">Uncharacterized protein</fullName>
    </submittedName>
</protein>
<name>A0A7G9YQ45_9EURY</name>
<organism evidence="2">
    <name type="scientific">Candidatus Methanogaster sp. ANME-2c ERB4</name>
    <dbReference type="NCBI Taxonomy" id="2759911"/>
    <lineage>
        <taxon>Archaea</taxon>
        <taxon>Methanobacteriati</taxon>
        <taxon>Methanobacteriota</taxon>
        <taxon>Stenosarchaea group</taxon>
        <taxon>Methanomicrobia</taxon>
        <taxon>Methanosarcinales</taxon>
        <taxon>ANME-2 cluster</taxon>
        <taxon>Candidatus Methanogasteraceae</taxon>
        <taxon>Candidatus Methanogaster</taxon>
    </lineage>
</organism>
<gene>
    <name evidence="1" type="ORF">DMFPCFDI_00020</name>
    <name evidence="2" type="ORF">GDOAKEED_00033</name>
</gene>
<evidence type="ECO:0000313" key="1">
    <source>
        <dbReference type="EMBL" id="QNO49777.1"/>
    </source>
</evidence>
<accession>A0A7G9YQ45</accession>
<dbReference type="EMBL" id="MT631405">
    <property type="protein sequence ID" value="QNO50129.1"/>
    <property type="molecule type" value="Genomic_DNA"/>
</dbReference>
<sequence>MILCAAAHPDNVPILIWRACNRSQSTMFCPHHFGTRVSGCDKFPDNIRRSILAKVKQVNKTKINRNGAKVNRLTQHREVGRI</sequence>
<dbReference type="EMBL" id="MT631396">
    <property type="protein sequence ID" value="QNO49777.1"/>
    <property type="molecule type" value="Genomic_DNA"/>
</dbReference>
<proteinExistence type="predicted"/>
<evidence type="ECO:0000313" key="2">
    <source>
        <dbReference type="EMBL" id="QNO50129.1"/>
    </source>
</evidence>
<dbReference type="AlphaFoldDB" id="A0A7G9YQ45"/>
<reference evidence="2" key="1">
    <citation type="submission" date="2020-06" db="EMBL/GenBank/DDBJ databases">
        <title>Unique genomic features of the anaerobic methanotrophic archaea.</title>
        <authorList>
            <person name="Chadwick G.L."/>
            <person name="Skennerton C.T."/>
            <person name="Laso-Perez R."/>
            <person name="Leu A.O."/>
            <person name="Speth D.R."/>
            <person name="Yu H."/>
            <person name="Morgan-Lang C."/>
            <person name="Hatzenpichler R."/>
            <person name="Goudeau D."/>
            <person name="Malmstrom R."/>
            <person name="Brazelton W.J."/>
            <person name="Woyke T."/>
            <person name="Hallam S.J."/>
            <person name="Tyson G.W."/>
            <person name="Wegener G."/>
            <person name="Boetius A."/>
            <person name="Orphan V."/>
        </authorList>
    </citation>
    <scope>NUCLEOTIDE SEQUENCE</scope>
</reference>